<dbReference type="Gene3D" id="3.40.50.2000">
    <property type="entry name" value="Glycogen Phosphorylase B"/>
    <property type="match status" value="1"/>
</dbReference>
<dbReference type="EMBL" id="JAGQHR010000319">
    <property type="protein sequence ID" value="MCA9728183.1"/>
    <property type="molecule type" value="Genomic_DNA"/>
</dbReference>
<dbReference type="AlphaFoldDB" id="A0A956LZP5"/>
<reference evidence="2" key="1">
    <citation type="submission" date="2020-04" db="EMBL/GenBank/DDBJ databases">
        <authorList>
            <person name="Zhang T."/>
        </authorList>
    </citation>
    <scope>NUCLEOTIDE SEQUENCE</scope>
    <source>
        <strain evidence="2">HKST-UBA01</strain>
    </source>
</reference>
<dbReference type="Proteomes" id="UP000697710">
    <property type="component" value="Unassembled WGS sequence"/>
</dbReference>
<accession>A0A956LZP5</accession>
<organism evidence="2 3">
    <name type="scientific">Eiseniibacteriota bacterium</name>
    <dbReference type="NCBI Taxonomy" id="2212470"/>
    <lineage>
        <taxon>Bacteria</taxon>
        <taxon>Candidatus Eiseniibacteriota</taxon>
    </lineage>
</organism>
<sequence length="148" mass="16367">MTGSDHGPSARSLRILFHTGIDVTLAEGHATHVRRLTEAFVARGHRVRVLCLSPEGPIVWLGPPDGCRVIERPDVPRLGHWVAQLRSRRAINREVRSFVPDILLARQEPLTIAPLGWPSILCVESNASCAGHARLAGLGWLRRKVEDL</sequence>
<reference evidence="2" key="2">
    <citation type="journal article" date="2021" name="Microbiome">
        <title>Successional dynamics and alternative stable states in a saline activated sludge microbial community over 9 years.</title>
        <authorList>
            <person name="Wang Y."/>
            <person name="Ye J."/>
            <person name="Ju F."/>
            <person name="Liu L."/>
            <person name="Boyd J.A."/>
            <person name="Deng Y."/>
            <person name="Parks D.H."/>
            <person name="Jiang X."/>
            <person name="Yin X."/>
            <person name="Woodcroft B.J."/>
            <person name="Tyson G.W."/>
            <person name="Hugenholtz P."/>
            <person name="Polz M.F."/>
            <person name="Zhang T."/>
        </authorList>
    </citation>
    <scope>NUCLEOTIDE SEQUENCE</scope>
    <source>
        <strain evidence="2">HKST-UBA01</strain>
    </source>
</reference>
<evidence type="ECO:0000313" key="3">
    <source>
        <dbReference type="Proteomes" id="UP000697710"/>
    </source>
</evidence>
<dbReference type="SUPFAM" id="SSF53756">
    <property type="entry name" value="UDP-Glycosyltransferase/glycogen phosphorylase"/>
    <property type="match status" value="1"/>
</dbReference>
<dbReference type="Pfam" id="PF13579">
    <property type="entry name" value="Glyco_trans_4_4"/>
    <property type="match status" value="1"/>
</dbReference>
<evidence type="ECO:0000259" key="1">
    <source>
        <dbReference type="Pfam" id="PF13579"/>
    </source>
</evidence>
<evidence type="ECO:0000313" key="2">
    <source>
        <dbReference type="EMBL" id="MCA9728183.1"/>
    </source>
</evidence>
<feature type="non-terminal residue" evidence="2">
    <location>
        <position position="148"/>
    </location>
</feature>
<feature type="domain" description="Glycosyltransferase subfamily 4-like N-terminal" evidence="1">
    <location>
        <begin position="28"/>
        <end position="113"/>
    </location>
</feature>
<dbReference type="InterPro" id="IPR028098">
    <property type="entry name" value="Glyco_trans_4-like_N"/>
</dbReference>
<gene>
    <name evidence="2" type="ORF">KC729_10900</name>
</gene>
<comment type="caution">
    <text evidence="2">The sequence shown here is derived from an EMBL/GenBank/DDBJ whole genome shotgun (WGS) entry which is preliminary data.</text>
</comment>
<proteinExistence type="predicted"/>
<name>A0A956LZP5_UNCEI</name>
<protein>
    <submittedName>
        <fullName evidence="2">Glycosyltransferase</fullName>
    </submittedName>
</protein>